<gene>
    <name evidence="1" type="ORF">SAMN05216240_2071</name>
</gene>
<keyword evidence="2" id="KW-1185">Reference proteome</keyword>
<reference evidence="1 2" key="1">
    <citation type="submission" date="2017-05" db="EMBL/GenBank/DDBJ databases">
        <authorList>
            <person name="Varghese N."/>
            <person name="Submissions S."/>
        </authorList>
    </citation>
    <scope>NUCLEOTIDE SEQUENCE [LARGE SCALE GENOMIC DNA]</scope>
    <source>
        <strain evidence="1 2">MACB1020</strain>
    </source>
</reference>
<protein>
    <submittedName>
        <fullName evidence="1">Uncharacterized protein</fullName>
    </submittedName>
</protein>
<name>A0ABY1S9U6_CALBS</name>
<evidence type="ECO:0000313" key="2">
    <source>
        <dbReference type="Proteomes" id="UP000196803"/>
    </source>
</evidence>
<dbReference type="RefSeq" id="WP_015907539.1">
    <property type="nucleotide sequence ID" value="NZ_FUZJ01000001.1"/>
</dbReference>
<sequence length="234" mass="27028">MEIIPIPLVITCLNCEVIKMFPTLKQKYYKLGDQQALERAKRLIESNPELKAQYTQLCEEIWQEIGEYKKYATEEQLKDIETALIFLDKDKVKKAIKNLRESISISFFDMDSEAKLNKTEPKKGSKVLDTEFTKKRAPVGQKAFVIKSKKPIEIEKAKEAFTDFNCNVCGSKELAYFEAIGAFVCKNCFPQSDIAIQVISYTQPLTNEYIYELYPLYRTAKKQEEISIQTMAQI</sequence>
<dbReference type="EMBL" id="FXXC01000001">
    <property type="protein sequence ID" value="SMR94426.1"/>
    <property type="molecule type" value="Genomic_DNA"/>
</dbReference>
<accession>A0ABY1S9U6</accession>
<evidence type="ECO:0000313" key="1">
    <source>
        <dbReference type="EMBL" id="SMR94426.1"/>
    </source>
</evidence>
<proteinExistence type="predicted"/>
<dbReference type="GeneID" id="31772375"/>
<organism evidence="1 2">
    <name type="scientific">Caldicellulosiruptor bescii</name>
    <name type="common">Anaerocellum thermophilum</name>
    <dbReference type="NCBI Taxonomy" id="31899"/>
    <lineage>
        <taxon>Bacteria</taxon>
        <taxon>Bacillati</taxon>
        <taxon>Bacillota</taxon>
        <taxon>Bacillota incertae sedis</taxon>
        <taxon>Caldicellulosiruptorales</taxon>
        <taxon>Caldicellulosiruptoraceae</taxon>
        <taxon>Caldicellulosiruptor</taxon>
    </lineage>
</organism>
<comment type="caution">
    <text evidence="1">The sequence shown here is derived from an EMBL/GenBank/DDBJ whole genome shotgun (WGS) entry which is preliminary data.</text>
</comment>
<dbReference type="Proteomes" id="UP000196803">
    <property type="component" value="Unassembled WGS sequence"/>
</dbReference>